<evidence type="ECO:0000313" key="3">
    <source>
        <dbReference type="Proteomes" id="UP001500866"/>
    </source>
</evidence>
<sequence length="105" mass="12213">MNWSEWQEMIPSWFEMMYVFIFGGVFICYLFVKVVVKWVVSRHSIKLLSFMMSSLVFLVLLLSGIMMTVTLGVDLLQITLRCLAVFGCCLLVLHLLQYVLHKARS</sequence>
<comment type="caution">
    <text evidence="2">The sequence shown here is derived from an EMBL/GenBank/DDBJ whole genome shotgun (WGS) entry which is preliminary data.</text>
</comment>
<keyword evidence="1" id="KW-1133">Transmembrane helix</keyword>
<keyword evidence="3" id="KW-1185">Reference proteome</keyword>
<dbReference type="EMBL" id="BAAADS010000025">
    <property type="protein sequence ID" value="GAA0613653.1"/>
    <property type="molecule type" value="Genomic_DNA"/>
</dbReference>
<accession>A0ABN1GKZ0</accession>
<reference evidence="2 3" key="1">
    <citation type="journal article" date="2019" name="Int. J. Syst. Evol. Microbiol.">
        <title>The Global Catalogue of Microorganisms (GCM) 10K type strain sequencing project: providing services to taxonomists for standard genome sequencing and annotation.</title>
        <authorList>
            <consortium name="The Broad Institute Genomics Platform"/>
            <consortium name="The Broad Institute Genome Sequencing Center for Infectious Disease"/>
            <person name="Wu L."/>
            <person name="Ma J."/>
        </authorList>
    </citation>
    <scope>NUCLEOTIDE SEQUENCE [LARGE SCALE GENOMIC DNA]</scope>
    <source>
        <strain evidence="2 3">JCM 15395</strain>
    </source>
</reference>
<protein>
    <submittedName>
        <fullName evidence="2">Uncharacterized protein</fullName>
    </submittedName>
</protein>
<evidence type="ECO:0000256" key="1">
    <source>
        <dbReference type="SAM" id="Phobius"/>
    </source>
</evidence>
<organism evidence="2 3">
    <name type="scientific">Virgibacillus siamensis</name>
    <dbReference type="NCBI Taxonomy" id="480071"/>
    <lineage>
        <taxon>Bacteria</taxon>
        <taxon>Bacillati</taxon>
        <taxon>Bacillota</taxon>
        <taxon>Bacilli</taxon>
        <taxon>Bacillales</taxon>
        <taxon>Bacillaceae</taxon>
        <taxon>Virgibacillus</taxon>
    </lineage>
</organism>
<feature type="transmembrane region" description="Helical" evidence="1">
    <location>
        <begin position="78"/>
        <end position="100"/>
    </location>
</feature>
<evidence type="ECO:0000313" key="2">
    <source>
        <dbReference type="EMBL" id="GAA0613653.1"/>
    </source>
</evidence>
<name>A0ABN1GKZ0_9BACI</name>
<feature type="transmembrane region" description="Helical" evidence="1">
    <location>
        <begin position="48"/>
        <end position="72"/>
    </location>
</feature>
<proteinExistence type="predicted"/>
<dbReference type="RefSeq" id="WP_343815780.1">
    <property type="nucleotide sequence ID" value="NZ_BAAADS010000025.1"/>
</dbReference>
<gene>
    <name evidence="2" type="ORF">GCM10009001_33620</name>
</gene>
<feature type="transmembrane region" description="Helical" evidence="1">
    <location>
        <begin position="16"/>
        <end position="36"/>
    </location>
</feature>
<dbReference type="Proteomes" id="UP001500866">
    <property type="component" value="Unassembled WGS sequence"/>
</dbReference>
<keyword evidence="1" id="KW-0472">Membrane</keyword>
<keyword evidence="1" id="KW-0812">Transmembrane</keyword>